<evidence type="ECO:0000256" key="1">
    <source>
        <dbReference type="SAM" id="Phobius"/>
    </source>
</evidence>
<keyword evidence="1" id="KW-0472">Membrane</keyword>
<dbReference type="EMBL" id="FNFH01000008">
    <property type="protein sequence ID" value="SDK76116.1"/>
    <property type="molecule type" value="Genomic_DNA"/>
</dbReference>
<protein>
    <submittedName>
        <fullName evidence="2">Uncharacterized protein</fullName>
    </submittedName>
</protein>
<feature type="transmembrane region" description="Helical" evidence="1">
    <location>
        <begin position="191"/>
        <end position="208"/>
    </location>
</feature>
<reference evidence="3" key="1">
    <citation type="submission" date="2016-10" db="EMBL/GenBank/DDBJ databases">
        <authorList>
            <person name="Varghese N."/>
            <person name="Submissions S."/>
        </authorList>
    </citation>
    <scope>NUCLEOTIDE SEQUENCE [LARGE SCALE GENOMIC DNA]</scope>
    <source>
        <strain evidence="3">CGMCC 1.10658</strain>
    </source>
</reference>
<evidence type="ECO:0000313" key="2">
    <source>
        <dbReference type="EMBL" id="SDK76116.1"/>
    </source>
</evidence>
<dbReference type="AlphaFoldDB" id="A0A1G9EJ07"/>
<feature type="transmembrane region" description="Helical" evidence="1">
    <location>
        <begin position="97"/>
        <end position="118"/>
    </location>
</feature>
<dbReference type="RefSeq" id="WP_091516697.1">
    <property type="nucleotide sequence ID" value="NZ_FNFH01000008.1"/>
</dbReference>
<evidence type="ECO:0000313" key="3">
    <source>
        <dbReference type="Proteomes" id="UP000199305"/>
    </source>
</evidence>
<dbReference type="OrthoDB" id="648493at2"/>
<feature type="transmembrane region" description="Helical" evidence="1">
    <location>
        <begin position="58"/>
        <end position="76"/>
    </location>
</feature>
<keyword evidence="3" id="KW-1185">Reference proteome</keyword>
<gene>
    <name evidence="2" type="ORF">SAMN05216212_3151</name>
</gene>
<feature type="transmembrane region" description="Helical" evidence="1">
    <location>
        <begin position="220"/>
        <end position="240"/>
    </location>
</feature>
<keyword evidence="1" id="KW-0812">Transmembrane</keyword>
<feature type="transmembrane region" description="Helical" evidence="1">
    <location>
        <begin position="133"/>
        <end position="154"/>
    </location>
</feature>
<keyword evidence="1" id="KW-1133">Transmembrane helix</keyword>
<dbReference type="Proteomes" id="UP000199305">
    <property type="component" value="Unassembled WGS sequence"/>
</dbReference>
<dbReference type="STRING" id="658219.SAMN05216212_3151"/>
<accession>A0A1G9EJ07</accession>
<feature type="transmembrane region" description="Helical" evidence="1">
    <location>
        <begin position="26"/>
        <end position="46"/>
    </location>
</feature>
<name>A0A1G9EJ07_9GAMM</name>
<sequence length="255" mass="28452">MEQTGKLESGELGWSEKGVRFTRQPIYRNFSLILLGVIIVSLLPHYSKILDPAESVSVSFIVHAILYLGWYVLFTVQSNLSATGNTALHKKLGYSSLALFALLLFSGIEMLVGVMAGYDSSWDQSYLMYRATFVWAILHTLLSFAVFYALGVLYRKRLHSHKRFMLMASLSMISASVTRVAYLPVVPVDGMAVTLLSTYVLLVAPMIMDRMKFNGVHPVLKWSVPIYVVTQIAFIAIIPATNLGQTLAFPALWMS</sequence>
<organism evidence="2 3">
    <name type="scientific">Microbulbifer yueqingensis</name>
    <dbReference type="NCBI Taxonomy" id="658219"/>
    <lineage>
        <taxon>Bacteria</taxon>
        <taxon>Pseudomonadati</taxon>
        <taxon>Pseudomonadota</taxon>
        <taxon>Gammaproteobacteria</taxon>
        <taxon>Cellvibrionales</taxon>
        <taxon>Microbulbiferaceae</taxon>
        <taxon>Microbulbifer</taxon>
    </lineage>
</organism>
<proteinExistence type="predicted"/>